<dbReference type="AlphaFoldDB" id="A0A371NW81"/>
<keyword evidence="2" id="KW-0812">Transmembrane</keyword>
<proteinExistence type="predicted"/>
<name>A0A371NW81_9MICO</name>
<keyword evidence="2" id="KW-1133">Transmembrane helix</keyword>
<gene>
    <name evidence="3" type="ORF">DY023_06700</name>
</gene>
<dbReference type="Proteomes" id="UP000262172">
    <property type="component" value="Unassembled WGS sequence"/>
</dbReference>
<feature type="region of interest" description="Disordered" evidence="1">
    <location>
        <begin position="1"/>
        <end position="34"/>
    </location>
</feature>
<evidence type="ECO:0000256" key="1">
    <source>
        <dbReference type="SAM" id="MobiDB-lite"/>
    </source>
</evidence>
<sequence>MIGSQESNRPAGVGTGAAEAVDETVSAASDSARDVVSDASGMVSEAMDATRQNVAAGVRHATEFVSGVGGEAIAQVKRRPAPTVLLVAGAALVVGFIVGAATTKRG</sequence>
<protein>
    <submittedName>
        <fullName evidence="3">Uncharacterized protein</fullName>
    </submittedName>
</protein>
<organism evidence="3 4">
    <name type="scientific">Microbacterium bovistercoris</name>
    <dbReference type="NCBI Taxonomy" id="2293570"/>
    <lineage>
        <taxon>Bacteria</taxon>
        <taxon>Bacillati</taxon>
        <taxon>Actinomycetota</taxon>
        <taxon>Actinomycetes</taxon>
        <taxon>Micrococcales</taxon>
        <taxon>Microbacteriaceae</taxon>
        <taxon>Microbacterium</taxon>
    </lineage>
</organism>
<keyword evidence="4" id="KW-1185">Reference proteome</keyword>
<comment type="caution">
    <text evidence="3">The sequence shown here is derived from an EMBL/GenBank/DDBJ whole genome shotgun (WGS) entry which is preliminary data.</text>
</comment>
<dbReference type="EMBL" id="QUAB01000036">
    <property type="protein sequence ID" value="REJ06313.1"/>
    <property type="molecule type" value="Genomic_DNA"/>
</dbReference>
<evidence type="ECO:0000313" key="3">
    <source>
        <dbReference type="EMBL" id="REJ06313.1"/>
    </source>
</evidence>
<dbReference type="RefSeq" id="WP_116241571.1">
    <property type="nucleotide sequence ID" value="NZ_QUAB01000036.1"/>
</dbReference>
<accession>A0A371NW81</accession>
<evidence type="ECO:0000256" key="2">
    <source>
        <dbReference type="SAM" id="Phobius"/>
    </source>
</evidence>
<reference evidence="3 4" key="1">
    <citation type="submission" date="2018-08" db="EMBL/GenBank/DDBJ databases">
        <title>Isolation, diversity and antifungal activity of Actinobacteria from cow dung.</title>
        <authorList>
            <person name="Ling L."/>
        </authorList>
    </citation>
    <scope>NUCLEOTIDE SEQUENCE [LARGE SCALE GENOMIC DNA]</scope>
    <source>
        <strain evidence="3 4">NEAU-LLE</strain>
    </source>
</reference>
<feature type="transmembrane region" description="Helical" evidence="2">
    <location>
        <begin position="84"/>
        <end position="103"/>
    </location>
</feature>
<keyword evidence="2" id="KW-0472">Membrane</keyword>
<evidence type="ECO:0000313" key="4">
    <source>
        <dbReference type="Proteomes" id="UP000262172"/>
    </source>
</evidence>